<dbReference type="InterPro" id="IPR046938">
    <property type="entry name" value="DNA_clamp_sf"/>
</dbReference>
<dbReference type="GO" id="GO:0000076">
    <property type="term" value="P:DNA replication checkpoint signaling"/>
    <property type="evidence" value="ECO:0007669"/>
    <property type="project" value="TreeGrafter"/>
</dbReference>
<feature type="compositionally biased region" description="Basic residues" evidence="1">
    <location>
        <begin position="389"/>
        <end position="398"/>
    </location>
</feature>
<dbReference type="GO" id="GO:0008311">
    <property type="term" value="F:double-stranded DNA 3'-5' DNA exonuclease activity"/>
    <property type="evidence" value="ECO:0007669"/>
    <property type="project" value="UniProtKB-EC"/>
</dbReference>
<dbReference type="PANTHER" id="PTHR15237">
    <property type="entry name" value="DNA REPAIR PROTEIN RAD9"/>
    <property type="match status" value="1"/>
</dbReference>
<feature type="compositionally biased region" description="Basic and acidic residues" evidence="1">
    <location>
        <begin position="169"/>
        <end position="179"/>
    </location>
</feature>
<dbReference type="Proteomes" id="UP001224775">
    <property type="component" value="Unassembled WGS sequence"/>
</dbReference>
<dbReference type="GO" id="GO:0031573">
    <property type="term" value="P:mitotic intra-S DNA damage checkpoint signaling"/>
    <property type="evidence" value="ECO:0007669"/>
    <property type="project" value="TreeGrafter"/>
</dbReference>
<dbReference type="InterPro" id="IPR007268">
    <property type="entry name" value="Rad9/Ddc1"/>
</dbReference>
<feature type="compositionally biased region" description="Basic residues" evidence="1">
    <location>
        <begin position="199"/>
        <end position="209"/>
    </location>
</feature>
<organism evidence="2 3">
    <name type="scientific">Skeletonema marinoi</name>
    <dbReference type="NCBI Taxonomy" id="267567"/>
    <lineage>
        <taxon>Eukaryota</taxon>
        <taxon>Sar</taxon>
        <taxon>Stramenopiles</taxon>
        <taxon>Ochrophyta</taxon>
        <taxon>Bacillariophyta</taxon>
        <taxon>Coscinodiscophyceae</taxon>
        <taxon>Thalassiosirophycidae</taxon>
        <taxon>Thalassiosirales</taxon>
        <taxon>Skeletonemataceae</taxon>
        <taxon>Skeletonema</taxon>
        <taxon>Skeletonema marinoi-dohrnii complex</taxon>
    </lineage>
</organism>
<evidence type="ECO:0000313" key="2">
    <source>
        <dbReference type="EMBL" id="KAK1735407.1"/>
    </source>
</evidence>
<dbReference type="Pfam" id="PF04139">
    <property type="entry name" value="Rad9"/>
    <property type="match status" value="1"/>
</dbReference>
<feature type="compositionally biased region" description="Polar residues" evidence="1">
    <location>
        <begin position="219"/>
        <end position="229"/>
    </location>
</feature>
<dbReference type="SUPFAM" id="SSF55979">
    <property type="entry name" value="DNA clamp"/>
    <property type="match status" value="1"/>
</dbReference>
<feature type="compositionally biased region" description="Acidic residues" evidence="1">
    <location>
        <begin position="180"/>
        <end position="189"/>
    </location>
</feature>
<dbReference type="AlphaFoldDB" id="A0AAD8XXD2"/>
<proteinExistence type="predicted"/>
<gene>
    <name evidence="2" type="ORF">QTG54_014021</name>
</gene>
<evidence type="ECO:0000256" key="1">
    <source>
        <dbReference type="SAM" id="MobiDB-lite"/>
    </source>
</evidence>
<dbReference type="GO" id="GO:0071479">
    <property type="term" value="P:cellular response to ionizing radiation"/>
    <property type="evidence" value="ECO:0007669"/>
    <property type="project" value="TreeGrafter"/>
</dbReference>
<feature type="region of interest" description="Disordered" evidence="1">
    <location>
        <begin position="389"/>
        <end position="426"/>
    </location>
</feature>
<evidence type="ECO:0000313" key="3">
    <source>
        <dbReference type="Proteomes" id="UP001224775"/>
    </source>
</evidence>
<feature type="compositionally biased region" description="Acidic residues" evidence="1">
    <location>
        <begin position="401"/>
        <end position="419"/>
    </location>
</feature>
<dbReference type="GO" id="GO:0030896">
    <property type="term" value="C:checkpoint clamp complex"/>
    <property type="evidence" value="ECO:0007669"/>
    <property type="project" value="InterPro"/>
</dbReference>
<dbReference type="GO" id="GO:0006281">
    <property type="term" value="P:DNA repair"/>
    <property type="evidence" value="ECO:0007669"/>
    <property type="project" value="TreeGrafter"/>
</dbReference>
<dbReference type="Gene3D" id="3.70.10.10">
    <property type="match status" value="2"/>
</dbReference>
<dbReference type="EMBL" id="JATAAI010000034">
    <property type="protein sequence ID" value="KAK1735407.1"/>
    <property type="molecule type" value="Genomic_DNA"/>
</dbReference>
<comment type="caution">
    <text evidence="2">The sequence shown here is derived from an EMBL/GenBank/DDBJ whole genome shotgun (WGS) entry which is preliminary data.</text>
</comment>
<sequence length="511" mass="56186">MDITIPPHNLKRFTAAITCLGKIGKDLYLSFDPLDGLVLSSLNEAKSAFGKFHFDSTFFDRCSAPAVVVSASRSSASASSFLGRGRNTNGGGSNNTNNHNSEEDEDDEDFYDSSRYVCRVPVRSVHSVLRPRKGVCHLRIRSEGTDDSGNHFGLKNGKRRRRRNNRQQPRRDEGVGHEEGGDDNNDEQEEERRPYSSSARRRKKRRSNKKNNSDNNNNTAGNDKQSSSAAEKGNDKMMLSFEFVIERTAPNQNRNNNVMEGVNSSSTGGTFRVLHKVGVTDANGITLSASTRKRDRSEIVSPPKLWLRLLDPLRRTAEVALTVDDELKVVTATSFHPVEMQGGGVGGGGGNGSEENAVLQAAAAKAAVLKTETSTGTEEFDEYDFRNNRGRKKKRRRRGNDDDDEDSDDDDNNEDDEERAGDKAPPDVNQKVILVFSIKEAKAMLQFCAQTNSTFHDDGDALSILSFHWGGKPIVIETDGDSFSGELVLATLHHGMIASNITVGGRRESSG</sequence>
<accession>A0AAD8XXD2</accession>
<protein>
    <submittedName>
        <fullName evidence="2">Cell cycle checkpoint control protein RAD9A</fullName>
        <ecNumber evidence="2">3.1.11.2</ecNumber>
    </submittedName>
</protein>
<name>A0AAD8XXD2_9STRA</name>
<keyword evidence="2" id="KW-0378">Hydrolase</keyword>
<feature type="compositionally biased region" description="Basic residues" evidence="1">
    <location>
        <begin position="156"/>
        <end position="165"/>
    </location>
</feature>
<keyword evidence="3" id="KW-1185">Reference proteome</keyword>
<reference evidence="2" key="1">
    <citation type="submission" date="2023-06" db="EMBL/GenBank/DDBJ databases">
        <title>Survivors Of The Sea: Transcriptome response of Skeletonema marinoi to long-term dormancy.</title>
        <authorList>
            <person name="Pinder M.I.M."/>
            <person name="Kourtchenko O."/>
            <person name="Robertson E.K."/>
            <person name="Larsson T."/>
            <person name="Maumus F."/>
            <person name="Osuna-Cruz C.M."/>
            <person name="Vancaester E."/>
            <person name="Stenow R."/>
            <person name="Vandepoele K."/>
            <person name="Ploug H."/>
            <person name="Bruchert V."/>
            <person name="Godhe A."/>
            <person name="Topel M."/>
        </authorList>
    </citation>
    <scope>NUCLEOTIDE SEQUENCE</scope>
    <source>
        <strain evidence="2">R05AC</strain>
    </source>
</reference>
<dbReference type="PANTHER" id="PTHR15237:SF0">
    <property type="entry name" value="CELL CYCLE CHECKPOINT CONTROL PROTEIN"/>
    <property type="match status" value="1"/>
</dbReference>
<feature type="region of interest" description="Disordered" evidence="1">
    <location>
        <begin position="142"/>
        <end position="232"/>
    </location>
</feature>
<dbReference type="EC" id="3.1.11.2" evidence="2"/>
<feature type="region of interest" description="Disordered" evidence="1">
    <location>
        <begin position="79"/>
        <end position="108"/>
    </location>
</feature>